<dbReference type="Gene3D" id="3.30.470.20">
    <property type="entry name" value="ATP-grasp fold, B domain"/>
    <property type="match status" value="2"/>
</dbReference>
<dbReference type="GeneID" id="36596375"/>
<dbReference type="PANTHER" id="PTHR43585:SF2">
    <property type="entry name" value="ATP-GRASP ENZYME FSQD"/>
    <property type="match status" value="1"/>
</dbReference>
<dbReference type="STRING" id="1095630.A0A2J6TNB6"/>
<dbReference type="OrthoDB" id="434648at2759"/>
<dbReference type="GO" id="GO:0046872">
    <property type="term" value="F:metal ion binding"/>
    <property type="evidence" value="ECO:0007669"/>
    <property type="project" value="InterPro"/>
</dbReference>
<keyword evidence="7" id="KW-1185">Reference proteome</keyword>
<dbReference type="EMBL" id="KZ613753">
    <property type="protein sequence ID" value="PMD64515.1"/>
    <property type="molecule type" value="Genomic_DNA"/>
</dbReference>
<name>A0A2J6TNB6_9HELO</name>
<evidence type="ECO:0000256" key="2">
    <source>
        <dbReference type="ARBA" id="ARBA00022741"/>
    </source>
</evidence>
<dbReference type="Proteomes" id="UP000235371">
    <property type="component" value="Unassembled WGS sequence"/>
</dbReference>
<dbReference type="Pfam" id="PF18130">
    <property type="entry name" value="ATPgrasp_N"/>
    <property type="match status" value="1"/>
</dbReference>
<evidence type="ECO:0000256" key="4">
    <source>
        <dbReference type="PROSITE-ProRule" id="PRU00409"/>
    </source>
</evidence>
<dbReference type="SUPFAM" id="SSF56059">
    <property type="entry name" value="Glutathione synthetase ATP-binding domain-like"/>
    <property type="match status" value="1"/>
</dbReference>
<dbReference type="RefSeq" id="XP_024741419.1">
    <property type="nucleotide sequence ID" value="XM_024888299.1"/>
</dbReference>
<dbReference type="InterPro" id="IPR041472">
    <property type="entry name" value="BL00235/CARNS1_N"/>
</dbReference>
<gene>
    <name evidence="6" type="ORF">K444DRAFT_713612</name>
</gene>
<protein>
    <recommendedName>
        <fullName evidence="5">ATP-grasp domain-containing protein</fullName>
    </recommendedName>
</protein>
<organism evidence="6 7">
    <name type="scientific">Hyaloscypha bicolor E</name>
    <dbReference type="NCBI Taxonomy" id="1095630"/>
    <lineage>
        <taxon>Eukaryota</taxon>
        <taxon>Fungi</taxon>
        <taxon>Dikarya</taxon>
        <taxon>Ascomycota</taxon>
        <taxon>Pezizomycotina</taxon>
        <taxon>Leotiomycetes</taxon>
        <taxon>Helotiales</taxon>
        <taxon>Hyaloscyphaceae</taxon>
        <taxon>Hyaloscypha</taxon>
        <taxon>Hyaloscypha bicolor</taxon>
    </lineage>
</organism>
<dbReference type="GO" id="GO:0016874">
    <property type="term" value="F:ligase activity"/>
    <property type="evidence" value="ECO:0007669"/>
    <property type="project" value="UniProtKB-KW"/>
</dbReference>
<dbReference type="InterPro" id="IPR011761">
    <property type="entry name" value="ATP-grasp"/>
</dbReference>
<dbReference type="PANTHER" id="PTHR43585">
    <property type="entry name" value="FUMIPYRROLE BIOSYNTHESIS PROTEIN C"/>
    <property type="match status" value="1"/>
</dbReference>
<dbReference type="InParanoid" id="A0A2J6TNB6"/>
<evidence type="ECO:0000256" key="3">
    <source>
        <dbReference type="ARBA" id="ARBA00022840"/>
    </source>
</evidence>
<dbReference type="InterPro" id="IPR052032">
    <property type="entry name" value="ATP-dep_AA_Ligase"/>
</dbReference>
<sequence length="340" mass="37001">MAVDESLSDHIIEAIQGSGHKIDGIITLFDPRAAATAKAAERLGLHVLQQRPSRLPRTSFEQAYWMAIRPIACPLWRTQSLSLIFGGGGGGGGGYFPLILKPVAGFLSEGVFLVQNFEDLDHAISAIVKLHGKDALMEPYCDGPEVDANFVLADGEILFFEASDDFPTSAEEGPNGTFIEQANVLPDGIFHLEARVQHSKMHYAKVNGILDLERRPASSSASSGVPQPSAWLIEINPRPPGVQSFQATAITYGVDYIGLSLLLAVGDRERAKILAQPFAQRHQYWSQILFIPTPKGGKFDSENVCAELKERCPDLVPHILVSFCHRKRGGIIPDPLEPGS</sequence>
<dbReference type="GO" id="GO:0005524">
    <property type="term" value="F:ATP binding"/>
    <property type="evidence" value="ECO:0007669"/>
    <property type="project" value="UniProtKB-UniRule"/>
</dbReference>
<reference evidence="6 7" key="1">
    <citation type="submission" date="2016-04" db="EMBL/GenBank/DDBJ databases">
        <title>A degradative enzymes factory behind the ericoid mycorrhizal symbiosis.</title>
        <authorList>
            <consortium name="DOE Joint Genome Institute"/>
            <person name="Martino E."/>
            <person name="Morin E."/>
            <person name="Grelet G."/>
            <person name="Kuo A."/>
            <person name="Kohler A."/>
            <person name="Daghino S."/>
            <person name="Barry K."/>
            <person name="Choi C."/>
            <person name="Cichocki N."/>
            <person name="Clum A."/>
            <person name="Copeland A."/>
            <person name="Hainaut M."/>
            <person name="Haridas S."/>
            <person name="Labutti K."/>
            <person name="Lindquist E."/>
            <person name="Lipzen A."/>
            <person name="Khouja H.-R."/>
            <person name="Murat C."/>
            <person name="Ohm R."/>
            <person name="Olson A."/>
            <person name="Spatafora J."/>
            <person name="Veneault-Fourrey C."/>
            <person name="Henrissat B."/>
            <person name="Grigoriev I."/>
            <person name="Martin F."/>
            <person name="Perotto S."/>
        </authorList>
    </citation>
    <scope>NUCLEOTIDE SEQUENCE [LARGE SCALE GENOMIC DNA]</scope>
    <source>
        <strain evidence="6 7">E</strain>
    </source>
</reference>
<dbReference type="PROSITE" id="PS50975">
    <property type="entry name" value="ATP_GRASP"/>
    <property type="match status" value="1"/>
</dbReference>
<dbReference type="AlphaFoldDB" id="A0A2J6TNB6"/>
<evidence type="ECO:0000313" key="7">
    <source>
        <dbReference type="Proteomes" id="UP000235371"/>
    </source>
</evidence>
<feature type="domain" description="ATP-grasp" evidence="5">
    <location>
        <begin position="65"/>
        <end position="265"/>
    </location>
</feature>
<evidence type="ECO:0000256" key="1">
    <source>
        <dbReference type="ARBA" id="ARBA00022598"/>
    </source>
</evidence>
<keyword evidence="1" id="KW-0436">Ligase</keyword>
<keyword evidence="3 4" id="KW-0067">ATP-binding</keyword>
<evidence type="ECO:0000259" key="5">
    <source>
        <dbReference type="PROSITE" id="PS50975"/>
    </source>
</evidence>
<keyword evidence="2 4" id="KW-0547">Nucleotide-binding</keyword>
<accession>A0A2J6TNB6</accession>
<proteinExistence type="predicted"/>
<evidence type="ECO:0000313" key="6">
    <source>
        <dbReference type="EMBL" id="PMD64515.1"/>
    </source>
</evidence>